<sequence>MIVKKACPVRAVGVAIEGSPRRSSWNVVKMEPTGVCGESEDGGVHPWLQPAATVVMTTAMDGSCSGGDEGDGLDAGRGGGYRGEPAGVVAVAMVMARAEVVGDEAEWWECMVWAAASSRQPAGVAT</sequence>
<proteinExistence type="predicted"/>
<dbReference type="EMBL" id="LGRX02008721">
    <property type="protein sequence ID" value="KAK3272916.1"/>
    <property type="molecule type" value="Genomic_DNA"/>
</dbReference>
<evidence type="ECO:0000313" key="1">
    <source>
        <dbReference type="EMBL" id="KAK3272916.1"/>
    </source>
</evidence>
<reference evidence="1 2" key="1">
    <citation type="journal article" date="2015" name="Genome Biol. Evol.">
        <title>Comparative Genomics of a Bacterivorous Green Alga Reveals Evolutionary Causalities and Consequences of Phago-Mixotrophic Mode of Nutrition.</title>
        <authorList>
            <person name="Burns J.A."/>
            <person name="Paasch A."/>
            <person name="Narechania A."/>
            <person name="Kim E."/>
        </authorList>
    </citation>
    <scope>NUCLEOTIDE SEQUENCE [LARGE SCALE GENOMIC DNA]</scope>
    <source>
        <strain evidence="1 2">PLY_AMNH</strain>
    </source>
</reference>
<gene>
    <name evidence="1" type="ORF">CYMTET_18814</name>
</gene>
<accession>A0AAE0G8M4</accession>
<organism evidence="1 2">
    <name type="scientific">Cymbomonas tetramitiformis</name>
    <dbReference type="NCBI Taxonomy" id="36881"/>
    <lineage>
        <taxon>Eukaryota</taxon>
        <taxon>Viridiplantae</taxon>
        <taxon>Chlorophyta</taxon>
        <taxon>Pyramimonadophyceae</taxon>
        <taxon>Pyramimonadales</taxon>
        <taxon>Pyramimonadaceae</taxon>
        <taxon>Cymbomonas</taxon>
    </lineage>
</organism>
<protein>
    <submittedName>
        <fullName evidence="1">Uncharacterized protein</fullName>
    </submittedName>
</protein>
<comment type="caution">
    <text evidence="1">The sequence shown here is derived from an EMBL/GenBank/DDBJ whole genome shotgun (WGS) entry which is preliminary data.</text>
</comment>
<name>A0AAE0G8M4_9CHLO</name>
<dbReference type="AlphaFoldDB" id="A0AAE0G8M4"/>
<dbReference type="Proteomes" id="UP001190700">
    <property type="component" value="Unassembled WGS sequence"/>
</dbReference>
<keyword evidence="2" id="KW-1185">Reference proteome</keyword>
<evidence type="ECO:0000313" key="2">
    <source>
        <dbReference type="Proteomes" id="UP001190700"/>
    </source>
</evidence>